<dbReference type="Proteomes" id="UP000732380">
    <property type="component" value="Unassembled WGS sequence"/>
</dbReference>
<organism evidence="1 2">
    <name type="scientific">Claviceps humidiphila</name>
    <dbReference type="NCBI Taxonomy" id="1294629"/>
    <lineage>
        <taxon>Eukaryota</taxon>
        <taxon>Fungi</taxon>
        <taxon>Dikarya</taxon>
        <taxon>Ascomycota</taxon>
        <taxon>Pezizomycotina</taxon>
        <taxon>Sordariomycetes</taxon>
        <taxon>Hypocreomycetidae</taxon>
        <taxon>Hypocreales</taxon>
        <taxon>Clavicipitaceae</taxon>
        <taxon>Claviceps</taxon>
    </lineage>
</organism>
<name>A0A9P7PXN1_9HYPO</name>
<dbReference type="EMBL" id="SRQM01001022">
    <property type="protein sequence ID" value="KAG6104147.1"/>
    <property type="molecule type" value="Genomic_DNA"/>
</dbReference>
<dbReference type="AlphaFoldDB" id="A0A9P7PXN1"/>
<comment type="caution">
    <text evidence="1">The sequence shown here is derived from an EMBL/GenBank/DDBJ whole genome shotgun (WGS) entry which is preliminary data.</text>
</comment>
<protein>
    <submittedName>
        <fullName evidence="1">Uncharacterized protein</fullName>
    </submittedName>
</protein>
<proteinExistence type="predicted"/>
<keyword evidence="2" id="KW-1185">Reference proteome</keyword>
<sequence length="59" mass="6751">MPSDCAVWLERRFRYRKGAAQSLALQAAARGLLIPLSELPAHRYLQPTIYSDERLKQPP</sequence>
<gene>
    <name evidence="1" type="ORF">E4U13_000206</name>
</gene>
<evidence type="ECO:0000313" key="2">
    <source>
        <dbReference type="Proteomes" id="UP000732380"/>
    </source>
</evidence>
<reference evidence="1 2" key="1">
    <citation type="journal article" date="2020" name="bioRxiv">
        <title>Whole genome comparisons of ergot fungi reveals the divergence and evolution of species within the genus Claviceps are the result of varying mechanisms driving genome evolution and host range expansion.</title>
        <authorList>
            <person name="Wyka S.A."/>
            <person name="Mondo S.J."/>
            <person name="Liu M."/>
            <person name="Dettman J."/>
            <person name="Nalam V."/>
            <person name="Broders K.D."/>
        </authorList>
    </citation>
    <scope>NUCLEOTIDE SEQUENCE [LARGE SCALE GENOMIC DNA]</scope>
    <source>
        <strain evidence="1 2">LM576</strain>
    </source>
</reference>
<accession>A0A9P7PXN1</accession>
<evidence type="ECO:0000313" key="1">
    <source>
        <dbReference type="EMBL" id="KAG6104147.1"/>
    </source>
</evidence>